<sequence length="293" mass="32575">MVSTDLASAKSARGFKRLGFVQEYSSYYWSRGYGLASQAYTGTKKNAPASWQPRIKSLEDTVADYSNPAFVTFQDKSDSVLRLLDDKVDYAAGIASRYYSSAGNELSGQVQKQKDYHRDNLDRYRAAREAYLQKIEDTVGFVKRHGVAGTVKYSADSVLAQVEDAKKIPAFLEKQGAALTNKVQEAWNKFYSLPAVQQTLARTKPTVDAAWQKYLAAHDQLLSTTYYHRAVDSGSKILTQAQQTAVYKKAKTDLYPSLAPYADPAYNSIVGSTYYKAAVDHLKPVSSYAAKQL</sequence>
<dbReference type="Pfam" id="PF05755">
    <property type="entry name" value="REF"/>
    <property type="match status" value="1"/>
</dbReference>
<dbReference type="EMBL" id="JALJOQ010000059">
    <property type="protein sequence ID" value="KAK9803434.1"/>
    <property type="molecule type" value="Genomic_DNA"/>
</dbReference>
<dbReference type="InterPro" id="IPR008802">
    <property type="entry name" value="REF"/>
</dbReference>
<organism evidence="2 3">
    <name type="scientific">Symbiochloris irregularis</name>
    <dbReference type="NCBI Taxonomy" id="706552"/>
    <lineage>
        <taxon>Eukaryota</taxon>
        <taxon>Viridiplantae</taxon>
        <taxon>Chlorophyta</taxon>
        <taxon>core chlorophytes</taxon>
        <taxon>Trebouxiophyceae</taxon>
        <taxon>Trebouxiales</taxon>
        <taxon>Trebouxiaceae</taxon>
        <taxon>Symbiochloris</taxon>
    </lineage>
</organism>
<keyword evidence="3" id="KW-1185">Reference proteome</keyword>
<reference evidence="2 3" key="1">
    <citation type="journal article" date="2024" name="Nat. Commun.">
        <title>Phylogenomics reveals the evolutionary origins of lichenization in chlorophyte algae.</title>
        <authorList>
            <person name="Puginier C."/>
            <person name="Libourel C."/>
            <person name="Otte J."/>
            <person name="Skaloud P."/>
            <person name="Haon M."/>
            <person name="Grisel S."/>
            <person name="Petersen M."/>
            <person name="Berrin J.G."/>
            <person name="Delaux P.M."/>
            <person name="Dal Grande F."/>
            <person name="Keller J."/>
        </authorList>
    </citation>
    <scope>NUCLEOTIDE SEQUENCE [LARGE SCALE GENOMIC DNA]</scope>
    <source>
        <strain evidence="2 3">SAG 2036</strain>
    </source>
</reference>
<accession>A0AAW1P3X9</accession>
<evidence type="ECO:0000313" key="2">
    <source>
        <dbReference type="EMBL" id="KAK9803434.1"/>
    </source>
</evidence>
<name>A0AAW1P3X9_9CHLO</name>
<protein>
    <submittedName>
        <fullName evidence="2">Uncharacterized protein</fullName>
    </submittedName>
</protein>
<proteinExistence type="inferred from homology"/>
<dbReference type="Proteomes" id="UP001465755">
    <property type="component" value="Unassembled WGS sequence"/>
</dbReference>
<dbReference type="PANTHER" id="PTHR33732">
    <property type="entry name" value="REF/SRPP-LIKE PROTEIN OS05G0151300/LOC_OS05G05940"/>
    <property type="match status" value="1"/>
</dbReference>
<evidence type="ECO:0000256" key="1">
    <source>
        <dbReference type="ARBA" id="ARBA00009737"/>
    </source>
</evidence>
<evidence type="ECO:0000313" key="3">
    <source>
        <dbReference type="Proteomes" id="UP001465755"/>
    </source>
</evidence>
<dbReference type="AlphaFoldDB" id="A0AAW1P3X9"/>
<comment type="caution">
    <text evidence="2">The sequence shown here is derived from an EMBL/GenBank/DDBJ whole genome shotgun (WGS) entry which is preliminary data.</text>
</comment>
<comment type="similarity">
    <text evidence="1">Belongs to the REF/SRPP family.</text>
</comment>
<gene>
    <name evidence="2" type="ORF">WJX73_000158</name>
</gene>
<dbReference type="PANTHER" id="PTHR33732:SF3">
    <property type="entry name" value="OS07G0671800 PROTEIN"/>
    <property type="match status" value="1"/>
</dbReference>